<feature type="region of interest" description="Disordered" evidence="1">
    <location>
        <begin position="18"/>
        <end position="53"/>
    </location>
</feature>
<feature type="compositionally biased region" description="Polar residues" evidence="1">
    <location>
        <begin position="28"/>
        <end position="49"/>
    </location>
</feature>
<evidence type="ECO:0000256" key="1">
    <source>
        <dbReference type="SAM" id="MobiDB-lite"/>
    </source>
</evidence>
<sequence>MLTAIIRKCPNTQTMLAATDEQQDSHEQSLPNETVQPVNSQKTNNNKPISQFLPLDAGKRPAVTSNELQHEVEVDDCSTKVGSAKNKRHKAWRHGNLAHMLSTEISPLPLNRKPFYWKAKHIGLELYPNIDQIKNHYVRRPRPEELQAASDVVAGPGWKLFDRGLNILFDGDKKDGRIIAVIEFIEWDDLDEKTKDEINLVSTFLHDSTRFVNDIKSRCWGGNMWAIGWRKAMVKAEIIGRYIKQAAVNLAPEMFDELFKSSASVARTLGNMFQKMGSIPFKNNQEIMRSNGIPDFADLSFTDRNTKLAGSPHITYTTNGFYNSPHEDKKDKSDFAFALFVPTFKETGQLASPSDGYSLKSGSFVFPDHRAGIDFSRTTGIVRMIWRAKDYKHCTLPHPEDSVFTRLALSLQINLNLLNACSKYKKGTHTGISMGDHYQYLSKALKVFHKN</sequence>
<name>A0A5B0RM73_PUCGR</name>
<dbReference type="InterPro" id="IPR046798">
    <property type="entry name" value="2OG-FeII_Oxy_6"/>
</dbReference>
<gene>
    <name evidence="3" type="ORF">PGTUg99_002721</name>
</gene>
<comment type="caution">
    <text evidence="3">The sequence shown here is derived from an EMBL/GenBank/DDBJ whole genome shotgun (WGS) entry which is preliminary data.</text>
</comment>
<dbReference type="AlphaFoldDB" id="A0A5B0RM73"/>
<dbReference type="Proteomes" id="UP000325313">
    <property type="component" value="Unassembled WGS sequence"/>
</dbReference>
<evidence type="ECO:0000259" key="2">
    <source>
        <dbReference type="Pfam" id="PF20515"/>
    </source>
</evidence>
<feature type="domain" description="Tet-like 2OG-Fe(II) oxygenase" evidence="2">
    <location>
        <begin position="192"/>
        <end position="397"/>
    </location>
</feature>
<protein>
    <recommendedName>
        <fullName evidence="2">Tet-like 2OG-Fe(II) oxygenase domain-containing protein</fullName>
    </recommendedName>
</protein>
<proteinExistence type="predicted"/>
<reference evidence="3 4" key="1">
    <citation type="submission" date="2019-05" db="EMBL/GenBank/DDBJ databases">
        <title>Emergence of the Ug99 lineage of the wheat stem rust pathogen through somatic hybridization.</title>
        <authorList>
            <person name="Li F."/>
            <person name="Upadhyaya N.M."/>
            <person name="Sperschneider J."/>
            <person name="Matny O."/>
            <person name="Nguyen-Phuc H."/>
            <person name="Mago R."/>
            <person name="Raley C."/>
            <person name="Miller M.E."/>
            <person name="Silverstein K.A.T."/>
            <person name="Henningsen E."/>
            <person name="Hirsch C.D."/>
            <person name="Visser B."/>
            <person name="Pretorius Z.A."/>
            <person name="Steffenson B.J."/>
            <person name="Schwessinger B."/>
            <person name="Dodds P.N."/>
            <person name="Figueroa M."/>
        </authorList>
    </citation>
    <scope>NUCLEOTIDE SEQUENCE [LARGE SCALE GENOMIC DNA]</scope>
    <source>
        <strain evidence="3 4">Ug99</strain>
    </source>
</reference>
<organism evidence="3 4">
    <name type="scientific">Puccinia graminis f. sp. tritici</name>
    <dbReference type="NCBI Taxonomy" id="56615"/>
    <lineage>
        <taxon>Eukaryota</taxon>
        <taxon>Fungi</taxon>
        <taxon>Dikarya</taxon>
        <taxon>Basidiomycota</taxon>
        <taxon>Pucciniomycotina</taxon>
        <taxon>Pucciniomycetes</taxon>
        <taxon>Pucciniales</taxon>
        <taxon>Pucciniaceae</taxon>
        <taxon>Puccinia</taxon>
    </lineage>
</organism>
<accession>A0A5B0RM73</accession>
<dbReference type="Pfam" id="PF20515">
    <property type="entry name" value="2OG-FeII_Oxy_6"/>
    <property type="match status" value="1"/>
</dbReference>
<evidence type="ECO:0000313" key="4">
    <source>
        <dbReference type="Proteomes" id="UP000325313"/>
    </source>
</evidence>
<evidence type="ECO:0000313" key="3">
    <source>
        <dbReference type="EMBL" id="KAA1127016.1"/>
    </source>
</evidence>
<dbReference type="EMBL" id="VDEP01000169">
    <property type="protein sequence ID" value="KAA1127016.1"/>
    <property type="molecule type" value="Genomic_DNA"/>
</dbReference>